<feature type="compositionally biased region" description="Polar residues" evidence="1">
    <location>
        <begin position="81"/>
        <end position="96"/>
    </location>
</feature>
<dbReference type="EMBL" id="JABSTV010001246">
    <property type="protein sequence ID" value="KAH7976202.1"/>
    <property type="molecule type" value="Genomic_DNA"/>
</dbReference>
<reference evidence="2" key="1">
    <citation type="journal article" date="2020" name="Cell">
        <title>Large-Scale Comparative Analyses of Tick Genomes Elucidate Their Genetic Diversity and Vector Capacities.</title>
        <authorList>
            <consortium name="Tick Genome and Microbiome Consortium (TIGMIC)"/>
            <person name="Jia N."/>
            <person name="Wang J."/>
            <person name="Shi W."/>
            <person name="Du L."/>
            <person name="Sun Y."/>
            <person name="Zhan W."/>
            <person name="Jiang J.F."/>
            <person name="Wang Q."/>
            <person name="Zhang B."/>
            <person name="Ji P."/>
            <person name="Bell-Sakyi L."/>
            <person name="Cui X.M."/>
            <person name="Yuan T.T."/>
            <person name="Jiang B.G."/>
            <person name="Yang W.F."/>
            <person name="Lam T.T."/>
            <person name="Chang Q.C."/>
            <person name="Ding S.J."/>
            <person name="Wang X.J."/>
            <person name="Zhu J.G."/>
            <person name="Ruan X.D."/>
            <person name="Zhao L."/>
            <person name="Wei J.T."/>
            <person name="Ye R.Z."/>
            <person name="Que T.C."/>
            <person name="Du C.H."/>
            <person name="Zhou Y.H."/>
            <person name="Cheng J.X."/>
            <person name="Dai P.F."/>
            <person name="Guo W.B."/>
            <person name="Han X.H."/>
            <person name="Huang E.J."/>
            <person name="Li L.F."/>
            <person name="Wei W."/>
            <person name="Gao Y.C."/>
            <person name="Liu J.Z."/>
            <person name="Shao H.Z."/>
            <person name="Wang X."/>
            <person name="Wang C.C."/>
            <person name="Yang T.C."/>
            <person name="Huo Q.B."/>
            <person name="Li W."/>
            <person name="Chen H.Y."/>
            <person name="Chen S.E."/>
            <person name="Zhou L.G."/>
            <person name="Ni X.B."/>
            <person name="Tian J.H."/>
            <person name="Sheng Y."/>
            <person name="Liu T."/>
            <person name="Pan Y.S."/>
            <person name="Xia L.Y."/>
            <person name="Li J."/>
            <person name="Zhao F."/>
            <person name="Cao W.C."/>
        </authorList>
    </citation>
    <scope>NUCLEOTIDE SEQUENCE</scope>
    <source>
        <strain evidence="2">Rsan-2018</strain>
    </source>
</reference>
<proteinExistence type="predicted"/>
<evidence type="ECO:0000256" key="1">
    <source>
        <dbReference type="SAM" id="MobiDB-lite"/>
    </source>
</evidence>
<name>A0A9D4QD64_RHISA</name>
<protein>
    <submittedName>
        <fullName evidence="2">Uncharacterized protein</fullName>
    </submittedName>
</protein>
<evidence type="ECO:0000313" key="3">
    <source>
        <dbReference type="Proteomes" id="UP000821837"/>
    </source>
</evidence>
<dbReference type="AlphaFoldDB" id="A0A9D4QD64"/>
<sequence>MVDGFRRLENHRLVTVTQRYLSALRDQQLRRVCEDGCREFTLALLNVRSLSAHALDVAKDPVLSRVDLLCLTETWNRSSAINTNSRKSNSRITTGQRPAGTPPNHNEHAHLIARQLTRRGAVT</sequence>
<organism evidence="2 3">
    <name type="scientific">Rhipicephalus sanguineus</name>
    <name type="common">Brown dog tick</name>
    <name type="synonym">Ixodes sanguineus</name>
    <dbReference type="NCBI Taxonomy" id="34632"/>
    <lineage>
        <taxon>Eukaryota</taxon>
        <taxon>Metazoa</taxon>
        <taxon>Ecdysozoa</taxon>
        <taxon>Arthropoda</taxon>
        <taxon>Chelicerata</taxon>
        <taxon>Arachnida</taxon>
        <taxon>Acari</taxon>
        <taxon>Parasitiformes</taxon>
        <taxon>Ixodida</taxon>
        <taxon>Ixodoidea</taxon>
        <taxon>Ixodidae</taxon>
        <taxon>Rhipicephalinae</taxon>
        <taxon>Rhipicephalus</taxon>
        <taxon>Rhipicephalus</taxon>
    </lineage>
</organism>
<feature type="region of interest" description="Disordered" evidence="1">
    <location>
        <begin position="81"/>
        <end position="107"/>
    </location>
</feature>
<reference evidence="2" key="2">
    <citation type="submission" date="2021-09" db="EMBL/GenBank/DDBJ databases">
        <authorList>
            <person name="Jia N."/>
            <person name="Wang J."/>
            <person name="Shi W."/>
            <person name="Du L."/>
            <person name="Sun Y."/>
            <person name="Zhan W."/>
            <person name="Jiang J."/>
            <person name="Wang Q."/>
            <person name="Zhang B."/>
            <person name="Ji P."/>
            <person name="Sakyi L.B."/>
            <person name="Cui X."/>
            <person name="Yuan T."/>
            <person name="Jiang B."/>
            <person name="Yang W."/>
            <person name="Lam T.T.-Y."/>
            <person name="Chang Q."/>
            <person name="Ding S."/>
            <person name="Wang X."/>
            <person name="Zhu J."/>
            <person name="Ruan X."/>
            <person name="Zhao L."/>
            <person name="Wei J."/>
            <person name="Que T."/>
            <person name="Du C."/>
            <person name="Cheng J."/>
            <person name="Dai P."/>
            <person name="Han X."/>
            <person name="Huang E."/>
            <person name="Gao Y."/>
            <person name="Liu J."/>
            <person name="Shao H."/>
            <person name="Ye R."/>
            <person name="Li L."/>
            <person name="Wei W."/>
            <person name="Wang X."/>
            <person name="Wang C."/>
            <person name="Huo Q."/>
            <person name="Li W."/>
            <person name="Guo W."/>
            <person name="Chen H."/>
            <person name="Chen S."/>
            <person name="Zhou L."/>
            <person name="Zhou L."/>
            <person name="Ni X."/>
            <person name="Tian J."/>
            <person name="Zhou Y."/>
            <person name="Sheng Y."/>
            <person name="Liu T."/>
            <person name="Pan Y."/>
            <person name="Xia L."/>
            <person name="Li J."/>
            <person name="Zhao F."/>
            <person name="Cao W."/>
        </authorList>
    </citation>
    <scope>NUCLEOTIDE SEQUENCE</scope>
    <source>
        <strain evidence="2">Rsan-2018</strain>
        <tissue evidence="2">Larvae</tissue>
    </source>
</reference>
<dbReference type="VEuPathDB" id="VectorBase:RSAN_054277"/>
<keyword evidence="3" id="KW-1185">Reference proteome</keyword>
<evidence type="ECO:0000313" key="2">
    <source>
        <dbReference type="EMBL" id="KAH7976202.1"/>
    </source>
</evidence>
<accession>A0A9D4QD64</accession>
<dbReference type="Proteomes" id="UP000821837">
    <property type="component" value="Chromosome 10"/>
</dbReference>
<comment type="caution">
    <text evidence="2">The sequence shown here is derived from an EMBL/GenBank/DDBJ whole genome shotgun (WGS) entry which is preliminary data.</text>
</comment>
<gene>
    <name evidence="2" type="ORF">HPB52_009809</name>
</gene>